<dbReference type="OrthoDB" id="9815592at2"/>
<gene>
    <name evidence="1" type="ORF">DPBNPPHM_00638</name>
</gene>
<sequence length="141" mass="15582">MLQIEGVTGPVLPEGTIVKCITVFAHGQKLQQIRPLAPIASACVSFLCPDNHSLLSDIDLYCRYFSAFERFVDDGGYDYLLEPVNSHEGFHQKLAPGHHAITINQSVLLSQLLRDLIHADVDEVILHCCRRDAGGGRAEDQ</sequence>
<organism evidence="1 2">
    <name type="scientific">BD1-7 clade bacterium</name>
    <dbReference type="NCBI Taxonomy" id="2029982"/>
    <lineage>
        <taxon>Bacteria</taxon>
        <taxon>Pseudomonadati</taxon>
        <taxon>Pseudomonadota</taxon>
        <taxon>Gammaproteobacteria</taxon>
        <taxon>Cellvibrionales</taxon>
        <taxon>Spongiibacteraceae</taxon>
        <taxon>BD1-7 clade</taxon>
    </lineage>
</organism>
<dbReference type="AlphaFoldDB" id="A0A5S9MWV7"/>
<protein>
    <submittedName>
        <fullName evidence="1">Uncharacterized protein</fullName>
    </submittedName>
</protein>
<reference evidence="1 2" key="1">
    <citation type="submission" date="2019-11" db="EMBL/GenBank/DDBJ databases">
        <authorList>
            <person name="Holert J."/>
        </authorList>
    </citation>
    <scope>NUCLEOTIDE SEQUENCE [LARGE SCALE GENOMIC DNA]</scope>
    <source>
        <strain evidence="1">BC5_2</strain>
    </source>
</reference>
<dbReference type="Proteomes" id="UP000434580">
    <property type="component" value="Unassembled WGS sequence"/>
</dbReference>
<accession>A0A5S9MWV7</accession>
<proteinExistence type="predicted"/>
<evidence type="ECO:0000313" key="2">
    <source>
        <dbReference type="Proteomes" id="UP000434580"/>
    </source>
</evidence>
<name>A0A5S9MWV7_9GAMM</name>
<dbReference type="EMBL" id="CACSII010000001">
    <property type="protein sequence ID" value="CAA0083819.1"/>
    <property type="molecule type" value="Genomic_DNA"/>
</dbReference>
<evidence type="ECO:0000313" key="1">
    <source>
        <dbReference type="EMBL" id="CAA0083819.1"/>
    </source>
</evidence>